<reference evidence="1 2" key="1">
    <citation type="submission" date="2007-04" db="EMBL/GenBank/DDBJ databases">
        <authorList>
            <person name="Fulton L."/>
            <person name="Clifton S."/>
            <person name="Fulton B."/>
            <person name="Xu J."/>
            <person name="Minx P."/>
            <person name="Pepin K.H."/>
            <person name="Johnson M."/>
            <person name="Thiruvilangam P."/>
            <person name="Bhonagiri V."/>
            <person name="Nash W.E."/>
            <person name="Mardis E.R."/>
            <person name="Wilson R.K."/>
        </authorList>
    </citation>
    <scope>NUCLEOTIDE SEQUENCE [LARGE SCALE GENOMIC DNA]</scope>
    <source>
        <strain evidence="1 2">ATCC 29799</strain>
    </source>
</reference>
<dbReference type="AlphaFoldDB" id="A6P2S8"/>
<evidence type="ECO:0000313" key="2">
    <source>
        <dbReference type="Proteomes" id="UP000003639"/>
    </source>
</evidence>
<evidence type="ECO:0000313" key="1">
    <source>
        <dbReference type="EMBL" id="EDM97400.1"/>
    </source>
</evidence>
<dbReference type="Proteomes" id="UP000003639">
    <property type="component" value="Unassembled WGS sequence"/>
</dbReference>
<accession>A6P2S8</accession>
<comment type="caution">
    <text evidence="1">The sequence shown here is derived from an EMBL/GenBank/DDBJ whole genome shotgun (WGS) entry which is preliminary data.</text>
</comment>
<organism evidence="1 2">
    <name type="scientific">Pseudoflavonifractor capillosus ATCC 29799</name>
    <dbReference type="NCBI Taxonomy" id="411467"/>
    <lineage>
        <taxon>Bacteria</taxon>
        <taxon>Bacillati</taxon>
        <taxon>Bacillota</taxon>
        <taxon>Clostridia</taxon>
        <taxon>Eubacteriales</taxon>
        <taxon>Oscillospiraceae</taxon>
        <taxon>Pseudoflavonifractor</taxon>
    </lineage>
</organism>
<protein>
    <submittedName>
        <fullName evidence="1">Uncharacterized protein</fullName>
    </submittedName>
</protein>
<keyword evidence="2" id="KW-1185">Reference proteome</keyword>
<name>A6P2S8_9FIRM</name>
<dbReference type="STRING" id="411467.BACCAP_04811"/>
<sequence length="39" mass="4542">MIAEIWDLITVHPLLLNLRFSEFFIFPPLHSSSFSPQTP</sequence>
<reference evidence="1 2" key="2">
    <citation type="submission" date="2007-06" db="EMBL/GenBank/DDBJ databases">
        <title>Draft genome sequence of Pseudoflavonifractor capillosus ATCC 29799.</title>
        <authorList>
            <person name="Sudarsanam P."/>
            <person name="Ley R."/>
            <person name="Guruge J."/>
            <person name="Turnbaugh P.J."/>
            <person name="Mahowald M."/>
            <person name="Liep D."/>
            <person name="Gordon J."/>
        </authorList>
    </citation>
    <scope>NUCLEOTIDE SEQUENCE [LARGE SCALE GENOMIC DNA]</scope>
    <source>
        <strain evidence="1 2">ATCC 29799</strain>
    </source>
</reference>
<gene>
    <name evidence="1" type="ORF">BACCAP_04811</name>
</gene>
<dbReference type="EMBL" id="AAXG02000056">
    <property type="protein sequence ID" value="EDM97400.1"/>
    <property type="molecule type" value="Genomic_DNA"/>
</dbReference>
<proteinExistence type="predicted"/>